<proteinExistence type="predicted"/>
<evidence type="ECO:0000313" key="2">
    <source>
        <dbReference type="EMBL" id="KAJ0223570.1"/>
    </source>
</evidence>
<dbReference type="Proteomes" id="UP000235145">
    <property type="component" value="Unassembled WGS sequence"/>
</dbReference>
<dbReference type="AlphaFoldDB" id="A0A9R1XQG7"/>
<feature type="compositionally biased region" description="Polar residues" evidence="1">
    <location>
        <begin position="87"/>
        <end position="110"/>
    </location>
</feature>
<sequence length="110" mass="12697">MLNLWAHIDYIKPFPLMFMRMPGRPTTRHASKKDNMFSTTKVKVSRTVRCTKYLEYSHNQRACKNERKQYVPPLIKKTGRTRKHIIPSSTTSIPNQPPATTVPNQANSPS</sequence>
<name>A0A9R1XQG7_LACSA</name>
<feature type="region of interest" description="Disordered" evidence="1">
    <location>
        <begin position="78"/>
        <end position="110"/>
    </location>
</feature>
<protein>
    <submittedName>
        <fullName evidence="2">Uncharacterized protein</fullName>
    </submittedName>
</protein>
<organism evidence="2 3">
    <name type="scientific">Lactuca sativa</name>
    <name type="common">Garden lettuce</name>
    <dbReference type="NCBI Taxonomy" id="4236"/>
    <lineage>
        <taxon>Eukaryota</taxon>
        <taxon>Viridiplantae</taxon>
        <taxon>Streptophyta</taxon>
        <taxon>Embryophyta</taxon>
        <taxon>Tracheophyta</taxon>
        <taxon>Spermatophyta</taxon>
        <taxon>Magnoliopsida</taxon>
        <taxon>eudicotyledons</taxon>
        <taxon>Gunneridae</taxon>
        <taxon>Pentapetalae</taxon>
        <taxon>asterids</taxon>
        <taxon>campanulids</taxon>
        <taxon>Asterales</taxon>
        <taxon>Asteraceae</taxon>
        <taxon>Cichorioideae</taxon>
        <taxon>Cichorieae</taxon>
        <taxon>Lactucinae</taxon>
        <taxon>Lactuca</taxon>
    </lineage>
</organism>
<reference evidence="2 3" key="1">
    <citation type="journal article" date="2017" name="Nat. Commun.">
        <title>Genome assembly with in vitro proximity ligation data and whole-genome triplication in lettuce.</title>
        <authorList>
            <person name="Reyes-Chin-Wo S."/>
            <person name="Wang Z."/>
            <person name="Yang X."/>
            <person name="Kozik A."/>
            <person name="Arikit S."/>
            <person name="Song C."/>
            <person name="Xia L."/>
            <person name="Froenicke L."/>
            <person name="Lavelle D.O."/>
            <person name="Truco M.J."/>
            <person name="Xia R."/>
            <person name="Zhu S."/>
            <person name="Xu C."/>
            <person name="Xu H."/>
            <person name="Xu X."/>
            <person name="Cox K."/>
            <person name="Korf I."/>
            <person name="Meyers B.C."/>
            <person name="Michelmore R.W."/>
        </authorList>
    </citation>
    <scope>NUCLEOTIDE SEQUENCE [LARGE SCALE GENOMIC DNA]</scope>
    <source>
        <strain evidence="3">cv. Salinas</strain>
        <tissue evidence="2">Seedlings</tissue>
    </source>
</reference>
<keyword evidence="3" id="KW-1185">Reference proteome</keyword>
<evidence type="ECO:0000313" key="3">
    <source>
        <dbReference type="Proteomes" id="UP000235145"/>
    </source>
</evidence>
<evidence type="ECO:0000256" key="1">
    <source>
        <dbReference type="SAM" id="MobiDB-lite"/>
    </source>
</evidence>
<accession>A0A9R1XQG7</accession>
<dbReference type="EMBL" id="NBSK02000002">
    <property type="protein sequence ID" value="KAJ0223570.1"/>
    <property type="molecule type" value="Genomic_DNA"/>
</dbReference>
<gene>
    <name evidence="2" type="ORF">LSAT_V11C200071040</name>
</gene>
<comment type="caution">
    <text evidence="2">The sequence shown here is derived from an EMBL/GenBank/DDBJ whole genome shotgun (WGS) entry which is preliminary data.</text>
</comment>